<evidence type="ECO:0000259" key="1">
    <source>
        <dbReference type="SMART" id="SM00494"/>
    </source>
</evidence>
<dbReference type="Pfam" id="PF01607">
    <property type="entry name" value="CBM_14"/>
    <property type="match status" value="1"/>
</dbReference>
<dbReference type="SUPFAM" id="SSF49899">
    <property type="entry name" value="Concanavalin A-like lectins/glucanases"/>
    <property type="match status" value="1"/>
</dbReference>
<accession>A0AAD9NMU1</accession>
<evidence type="ECO:0000313" key="2">
    <source>
        <dbReference type="EMBL" id="KAK2174206.1"/>
    </source>
</evidence>
<reference evidence="2" key="1">
    <citation type="journal article" date="2023" name="Mol. Biol. Evol.">
        <title>Third-Generation Sequencing Reveals the Adaptive Role of the Epigenome in Three Deep-Sea Polychaetes.</title>
        <authorList>
            <person name="Perez M."/>
            <person name="Aroh O."/>
            <person name="Sun Y."/>
            <person name="Lan Y."/>
            <person name="Juniper S.K."/>
            <person name="Young C.R."/>
            <person name="Angers B."/>
            <person name="Qian P.Y."/>
        </authorList>
    </citation>
    <scope>NUCLEOTIDE SEQUENCE</scope>
    <source>
        <strain evidence="2">R07B-5</strain>
    </source>
</reference>
<dbReference type="GO" id="GO:0005576">
    <property type="term" value="C:extracellular region"/>
    <property type="evidence" value="ECO:0007669"/>
    <property type="project" value="InterPro"/>
</dbReference>
<dbReference type="InterPro" id="IPR036508">
    <property type="entry name" value="Chitin-bd_dom_sf"/>
</dbReference>
<dbReference type="InterPro" id="IPR013320">
    <property type="entry name" value="ConA-like_dom_sf"/>
</dbReference>
<dbReference type="GO" id="GO:0008061">
    <property type="term" value="F:chitin binding"/>
    <property type="evidence" value="ECO:0007669"/>
    <property type="project" value="InterPro"/>
</dbReference>
<dbReference type="AlphaFoldDB" id="A0AAD9NMU1"/>
<keyword evidence="3" id="KW-1185">Reference proteome</keyword>
<proteinExistence type="predicted"/>
<evidence type="ECO:0000313" key="3">
    <source>
        <dbReference type="Proteomes" id="UP001209878"/>
    </source>
</evidence>
<dbReference type="Pfam" id="PF13385">
    <property type="entry name" value="Laminin_G_3"/>
    <property type="match status" value="1"/>
</dbReference>
<dbReference type="EMBL" id="JAODUO010000818">
    <property type="protein sequence ID" value="KAK2174206.1"/>
    <property type="molecule type" value="Genomic_DNA"/>
</dbReference>
<dbReference type="Gene3D" id="2.60.120.200">
    <property type="match status" value="1"/>
</dbReference>
<dbReference type="Proteomes" id="UP001209878">
    <property type="component" value="Unassembled WGS sequence"/>
</dbReference>
<comment type="caution">
    <text evidence="2">The sequence shown here is derived from an EMBL/GenBank/DDBJ whole genome shotgun (WGS) entry which is preliminary data.</text>
</comment>
<dbReference type="PROSITE" id="PS50092">
    <property type="entry name" value="TSP1"/>
    <property type="match status" value="1"/>
</dbReference>
<feature type="domain" description="Chitin-binding type-2" evidence="1">
    <location>
        <begin position="83"/>
        <end position="150"/>
    </location>
</feature>
<dbReference type="InterPro" id="IPR002557">
    <property type="entry name" value="Chitin-bd_dom"/>
</dbReference>
<gene>
    <name evidence="2" type="ORF">NP493_818g02006</name>
</gene>
<name>A0AAD9NMU1_RIDPI</name>
<dbReference type="SMART" id="SM00494">
    <property type="entry name" value="ChtBD2"/>
    <property type="match status" value="1"/>
</dbReference>
<protein>
    <recommendedName>
        <fullName evidence="1">Chitin-binding type-2 domain-containing protein</fullName>
    </recommendedName>
</protein>
<organism evidence="2 3">
    <name type="scientific">Ridgeia piscesae</name>
    <name type="common">Tubeworm</name>
    <dbReference type="NCBI Taxonomy" id="27915"/>
    <lineage>
        <taxon>Eukaryota</taxon>
        <taxon>Metazoa</taxon>
        <taxon>Spiralia</taxon>
        <taxon>Lophotrochozoa</taxon>
        <taxon>Annelida</taxon>
        <taxon>Polychaeta</taxon>
        <taxon>Sedentaria</taxon>
        <taxon>Canalipalpata</taxon>
        <taxon>Sabellida</taxon>
        <taxon>Siboglinidae</taxon>
        <taxon>Ridgeia</taxon>
    </lineage>
</organism>
<sequence>MVCEGLSSVELFSSSKAYISYLCTCCSLHTLHLSAADFGPWSSWGDCVCDLKRYRSRVCESEPCVGDYEESEACACVPLNAAASCPMVSGADSVYGLLGDPCNCQNYYQCEYNTTTEEFIAIQRSCNPCEIWDQDVLTCVRDESKGDCTFFPTTQGIGECPLGVADNPAQFTLGNETMDCAPDTTFNFTLCTCIRSVPNFPDMEEITSVMFDEESSITASKGLWLFNQNVELTSDGCMSGKCGFFNSTAESKLELAYFSNALDRFEQFSVRLFFKRSAGVSGVRSLVDNSECNRDGSVVARSDANGIGGYFANSTAKAYFGLAAAEGTWNQLVMSCDGEEASFYLNKDLVATQPFHGRLSGVIAPLVIGSNTCGGDSFFDGYMDSICFLKGALDQIGVDFLYDNPSQCLPIPT</sequence>
<dbReference type="InterPro" id="IPR000884">
    <property type="entry name" value="TSP1_rpt"/>
</dbReference>
<dbReference type="SUPFAM" id="SSF57625">
    <property type="entry name" value="Invertebrate chitin-binding proteins"/>
    <property type="match status" value="1"/>
</dbReference>